<dbReference type="InterPro" id="IPR000417">
    <property type="entry name" value="Hyethyz_kinase"/>
</dbReference>
<evidence type="ECO:0000313" key="12">
    <source>
        <dbReference type="EMBL" id="MDQ0423711.1"/>
    </source>
</evidence>
<feature type="binding site" evidence="11">
    <location>
        <position position="184"/>
    </location>
    <ligand>
        <name>ATP</name>
        <dbReference type="ChEBI" id="CHEBI:30616"/>
    </ligand>
</feature>
<evidence type="ECO:0000256" key="7">
    <source>
        <dbReference type="ARBA" id="ARBA00022777"/>
    </source>
</evidence>
<evidence type="ECO:0000256" key="3">
    <source>
        <dbReference type="ARBA" id="ARBA00004868"/>
    </source>
</evidence>
<dbReference type="HAMAP" id="MF_00228">
    <property type="entry name" value="Thz_kinase"/>
    <property type="match status" value="1"/>
</dbReference>
<keyword evidence="8 11" id="KW-0067">ATP-binding</keyword>
<evidence type="ECO:0000313" key="13">
    <source>
        <dbReference type="Proteomes" id="UP001240250"/>
    </source>
</evidence>
<dbReference type="NCBIfam" id="NF006830">
    <property type="entry name" value="PRK09355.1"/>
    <property type="match status" value="1"/>
</dbReference>
<evidence type="ECO:0000256" key="5">
    <source>
        <dbReference type="ARBA" id="ARBA00022723"/>
    </source>
</evidence>
<dbReference type="SUPFAM" id="SSF53613">
    <property type="entry name" value="Ribokinase-like"/>
    <property type="match status" value="1"/>
</dbReference>
<evidence type="ECO:0000256" key="6">
    <source>
        <dbReference type="ARBA" id="ARBA00022741"/>
    </source>
</evidence>
<dbReference type="CDD" id="cd01170">
    <property type="entry name" value="THZ_kinase"/>
    <property type="match status" value="1"/>
</dbReference>
<dbReference type="GO" id="GO:0004417">
    <property type="term" value="F:hydroxyethylthiazole kinase activity"/>
    <property type="evidence" value="ECO:0007669"/>
    <property type="project" value="UniProtKB-EC"/>
</dbReference>
<keyword evidence="5 11" id="KW-0479">Metal-binding</keyword>
<evidence type="ECO:0000256" key="1">
    <source>
        <dbReference type="ARBA" id="ARBA00001771"/>
    </source>
</evidence>
<evidence type="ECO:0000256" key="2">
    <source>
        <dbReference type="ARBA" id="ARBA00001946"/>
    </source>
</evidence>
<proteinExistence type="inferred from homology"/>
<dbReference type="RefSeq" id="WP_082740078.1">
    <property type="nucleotide sequence ID" value="NZ_JAUSVM010000001.1"/>
</dbReference>
<dbReference type="InterPro" id="IPR029056">
    <property type="entry name" value="Ribokinase-like"/>
</dbReference>
<dbReference type="Gene3D" id="3.40.1190.20">
    <property type="match status" value="1"/>
</dbReference>
<name>A0ABU0GG39_9CELL</name>
<comment type="pathway">
    <text evidence="3 11">Cofactor biosynthesis; thiamine diphosphate biosynthesis; 4-methyl-5-(2-phosphoethyl)-thiazole from 5-(2-hydroxyethyl)-4-methylthiazole: step 1/1.</text>
</comment>
<dbReference type="EMBL" id="JAUSVM010000001">
    <property type="protein sequence ID" value="MDQ0423711.1"/>
    <property type="molecule type" value="Genomic_DNA"/>
</dbReference>
<dbReference type="EC" id="2.7.1.50" evidence="11"/>
<protein>
    <recommendedName>
        <fullName evidence="11">Hydroxyethylthiazole kinase</fullName>
        <ecNumber evidence="11">2.7.1.50</ecNumber>
    </recommendedName>
    <alternativeName>
        <fullName evidence="11">4-methyl-5-beta-hydroxyethylthiazole kinase</fullName>
        <shortName evidence="11">TH kinase</shortName>
        <shortName evidence="11">Thz kinase</shortName>
    </alternativeName>
</protein>
<evidence type="ECO:0000256" key="9">
    <source>
        <dbReference type="ARBA" id="ARBA00022842"/>
    </source>
</evidence>
<gene>
    <name evidence="11" type="primary">thiM</name>
    <name evidence="12" type="ORF">JO380_000092</name>
</gene>
<comment type="caution">
    <text evidence="12">The sequence shown here is derived from an EMBL/GenBank/DDBJ whole genome shotgun (WGS) entry which is preliminary data.</text>
</comment>
<sequence>MTSAVLPSAPHRTGAPPDDLAAAAAAALAAVRERTPLVQCLTNEVTTNLVANALLALGASPAMAAVPGEAQELAGVAGAVLVNLGTPGPDQRACVAPTVAAAAGAGVPWVLDPVAVGVLSVRTRLAGALLAERPAVVRGNASEVRALAGHASGGRGVDALDGVDAAADAATAVAALTGGVVAVSGPVDLVTDGTRTVRLTVGDPLLTAITGAGCALGGLVATFAAVTDPFTAAVGASTALGVAAERAARDAHGPASFQVALVDELYRLTPDTLRAGVRDAAAVTA</sequence>
<keyword evidence="7 11" id="KW-0418">Kinase</keyword>
<feature type="binding site" evidence="11">
    <location>
        <position position="138"/>
    </location>
    <ligand>
        <name>ATP</name>
        <dbReference type="ChEBI" id="CHEBI:30616"/>
    </ligand>
</feature>
<keyword evidence="13" id="KW-1185">Reference proteome</keyword>
<keyword evidence="10 11" id="KW-0784">Thiamine biosynthesis</keyword>
<evidence type="ECO:0000256" key="11">
    <source>
        <dbReference type="HAMAP-Rule" id="MF_00228"/>
    </source>
</evidence>
<comment type="catalytic activity">
    <reaction evidence="1 11">
        <text>5-(2-hydroxyethyl)-4-methylthiazole + ATP = 4-methyl-5-(2-phosphooxyethyl)-thiazole + ADP + H(+)</text>
        <dbReference type="Rhea" id="RHEA:24212"/>
        <dbReference type="ChEBI" id="CHEBI:15378"/>
        <dbReference type="ChEBI" id="CHEBI:17957"/>
        <dbReference type="ChEBI" id="CHEBI:30616"/>
        <dbReference type="ChEBI" id="CHEBI:58296"/>
        <dbReference type="ChEBI" id="CHEBI:456216"/>
        <dbReference type="EC" id="2.7.1.50"/>
    </reaction>
</comment>
<dbReference type="PRINTS" id="PR01099">
    <property type="entry name" value="HYETHTZKNASE"/>
</dbReference>
<organism evidence="12 13">
    <name type="scientific">Cellulomonas iranensis</name>
    <dbReference type="NCBI Taxonomy" id="76862"/>
    <lineage>
        <taxon>Bacteria</taxon>
        <taxon>Bacillati</taxon>
        <taxon>Actinomycetota</taxon>
        <taxon>Actinomycetes</taxon>
        <taxon>Micrococcales</taxon>
        <taxon>Cellulomonadaceae</taxon>
        <taxon>Cellulomonas</taxon>
    </lineage>
</organism>
<evidence type="ECO:0000256" key="10">
    <source>
        <dbReference type="ARBA" id="ARBA00022977"/>
    </source>
</evidence>
<evidence type="ECO:0000256" key="8">
    <source>
        <dbReference type="ARBA" id="ARBA00022840"/>
    </source>
</evidence>
<dbReference type="PIRSF" id="PIRSF000513">
    <property type="entry name" value="Thz_kinase"/>
    <property type="match status" value="1"/>
</dbReference>
<dbReference type="Proteomes" id="UP001240250">
    <property type="component" value="Unassembled WGS sequence"/>
</dbReference>
<keyword evidence="6 11" id="KW-0547">Nucleotide-binding</keyword>
<evidence type="ECO:0000256" key="4">
    <source>
        <dbReference type="ARBA" id="ARBA00022679"/>
    </source>
</evidence>
<keyword evidence="4 11" id="KW-0808">Transferase</keyword>
<keyword evidence="9 11" id="KW-0460">Magnesium</keyword>
<feature type="binding site" evidence="11">
    <location>
        <position position="211"/>
    </location>
    <ligand>
        <name>substrate</name>
    </ligand>
</feature>
<dbReference type="Pfam" id="PF02110">
    <property type="entry name" value="HK"/>
    <property type="match status" value="1"/>
</dbReference>
<accession>A0ABU0GG39</accession>
<feature type="binding site" evidence="11">
    <location>
        <position position="63"/>
    </location>
    <ligand>
        <name>substrate</name>
    </ligand>
</feature>
<comment type="function">
    <text evidence="11">Catalyzes the phosphorylation of the hydroxyl group of 4-methyl-5-beta-hydroxyethylthiazole (THZ).</text>
</comment>
<reference evidence="12 13" key="1">
    <citation type="submission" date="2023-07" db="EMBL/GenBank/DDBJ databases">
        <title>Sequencing the genomes of 1000 actinobacteria strains.</title>
        <authorList>
            <person name="Klenk H.-P."/>
        </authorList>
    </citation>
    <scope>NUCLEOTIDE SEQUENCE [LARGE SCALE GENOMIC DNA]</scope>
    <source>
        <strain evidence="12 13">DSM 14785</strain>
    </source>
</reference>
<comment type="cofactor">
    <cofactor evidence="2 11">
        <name>Mg(2+)</name>
        <dbReference type="ChEBI" id="CHEBI:18420"/>
    </cofactor>
</comment>
<comment type="similarity">
    <text evidence="11">Belongs to the Thz kinase family.</text>
</comment>